<sequence>MLTSWDAWNANHLSIANSPNSRGLRSPGFCLQLSQRLSEAVSQSFSQSLRLSHSDFLVQQAIRRLGTLQKQIRGKQQTRVVLAEETFFPISVRLESASATYGSDDTNPVSWRSLDHHVLRDTTSRHVTPLPEEIIPPLRFVMMV</sequence>
<organism evidence="1 2">
    <name type="scientific">Caerostris extrusa</name>
    <name type="common">Bark spider</name>
    <name type="synonym">Caerostris bankana</name>
    <dbReference type="NCBI Taxonomy" id="172846"/>
    <lineage>
        <taxon>Eukaryota</taxon>
        <taxon>Metazoa</taxon>
        <taxon>Ecdysozoa</taxon>
        <taxon>Arthropoda</taxon>
        <taxon>Chelicerata</taxon>
        <taxon>Arachnida</taxon>
        <taxon>Araneae</taxon>
        <taxon>Araneomorphae</taxon>
        <taxon>Entelegynae</taxon>
        <taxon>Araneoidea</taxon>
        <taxon>Araneidae</taxon>
        <taxon>Caerostris</taxon>
    </lineage>
</organism>
<dbReference type="AlphaFoldDB" id="A0AAV4T028"/>
<reference evidence="1 2" key="1">
    <citation type="submission" date="2021-06" db="EMBL/GenBank/DDBJ databases">
        <title>Caerostris extrusa draft genome.</title>
        <authorList>
            <person name="Kono N."/>
            <person name="Arakawa K."/>
        </authorList>
    </citation>
    <scope>NUCLEOTIDE SEQUENCE [LARGE SCALE GENOMIC DNA]</scope>
</reference>
<gene>
    <name evidence="1" type="ORF">CEXT_815901</name>
</gene>
<evidence type="ECO:0000313" key="1">
    <source>
        <dbReference type="EMBL" id="GIY37218.1"/>
    </source>
</evidence>
<name>A0AAV4T028_CAEEX</name>
<protein>
    <submittedName>
        <fullName evidence="1">Uncharacterized protein</fullName>
    </submittedName>
</protein>
<dbReference type="EMBL" id="BPLR01010142">
    <property type="protein sequence ID" value="GIY37218.1"/>
    <property type="molecule type" value="Genomic_DNA"/>
</dbReference>
<proteinExistence type="predicted"/>
<comment type="caution">
    <text evidence="1">The sequence shown here is derived from an EMBL/GenBank/DDBJ whole genome shotgun (WGS) entry which is preliminary data.</text>
</comment>
<evidence type="ECO:0000313" key="2">
    <source>
        <dbReference type="Proteomes" id="UP001054945"/>
    </source>
</evidence>
<keyword evidence="2" id="KW-1185">Reference proteome</keyword>
<accession>A0AAV4T028</accession>
<dbReference type="Proteomes" id="UP001054945">
    <property type="component" value="Unassembled WGS sequence"/>
</dbReference>